<accession>A0ABR7HGH6</accession>
<comment type="caution">
    <text evidence="1">The sequence shown here is derived from an EMBL/GenBank/DDBJ whole genome shotgun (WGS) entry which is preliminary data.</text>
</comment>
<dbReference type="EMBL" id="JACOPB010000029">
    <property type="protein sequence ID" value="MBC5712221.1"/>
    <property type="molecule type" value="Genomic_DNA"/>
</dbReference>
<evidence type="ECO:0000313" key="2">
    <source>
        <dbReference type="Proteomes" id="UP000634672"/>
    </source>
</evidence>
<reference evidence="1 2" key="1">
    <citation type="submission" date="2020-08" db="EMBL/GenBank/DDBJ databases">
        <title>Genome public.</title>
        <authorList>
            <person name="Liu C."/>
            <person name="Sun Q."/>
        </authorList>
    </citation>
    <scope>NUCLEOTIDE SEQUENCE [LARGE SCALE GENOMIC DNA]</scope>
    <source>
        <strain evidence="1 2">NSJ-66</strain>
    </source>
</reference>
<dbReference type="RefSeq" id="WP_187024678.1">
    <property type="nucleotide sequence ID" value="NZ_JACOPB010000029.1"/>
</dbReference>
<gene>
    <name evidence="1" type="ORF">H8S75_30380</name>
</gene>
<organism evidence="1 2">
    <name type="scientific">Hungatella hominis</name>
    <dbReference type="NCBI Taxonomy" id="2763050"/>
    <lineage>
        <taxon>Bacteria</taxon>
        <taxon>Bacillati</taxon>
        <taxon>Bacillota</taxon>
        <taxon>Clostridia</taxon>
        <taxon>Lachnospirales</taxon>
        <taxon>Lachnospiraceae</taxon>
        <taxon>Hungatella</taxon>
    </lineage>
</organism>
<protein>
    <submittedName>
        <fullName evidence="1">Uncharacterized protein</fullName>
    </submittedName>
</protein>
<keyword evidence="2" id="KW-1185">Reference proteome</keyword>
<dbReference type="Proteomes" id="UP000634672">
    <property type="component" value="Unassembled WGS sequence"/>
</dbReference>
<proteinExistence type="predicted"/>
<sequence>MLVETIKKGETTFYFHDDYCKNTTPEEVEVILNNIARIAYPALRAKYMREVQKDETA</sequence>
<evidence type="ECO:0000313" key="1">
    <source>
        <dbReference type="EMBL" id="MBC5712221.1"/>
    </source>
</evidence>
<name>A0ABR7HGH6_9FIRM</name>